<dbReference type="InterPro" id="IPR000914">
    <property type="entry name" value="SBP_5_dom"/>
</dbReference>
<dbReference type="PANTHER" id="PTHR30290:SF64">
    <property type="entry name" value="ABC TRANSPORTER PERIPLASMIC BINDING PROTEIN"/>
    <property type="match status" value="1"/>
</dbReference>
<dbReference type="SUPFAM" id="SSF53850">
    <property type="entry name" value="Periplasmic binding protein-like II"/>
    <property type="match status" value="1"/>
</dbReference>
<keyword evidence="1" id="KW-0732">Signal</keyword>
<accession>A0A251X5J3</accession>
<dbReference type="Pfam" id="PF00496">
    <property type="entry name" value="SBP_bac_5"/>
    <property type="match status" value="1"/>
</dbReference>
<reference evidence="3 4" key="1">
    <citation type="submission" date="2016-12" db="EMBL/GenBank/DDBJ databases">
        <title>Thioflexothrix psekupsii D3 genome sequencing and assembly.</title>
        <authorList>
            <person name="Fomenkov A."/>
            <person name="Vincze T."/>
            <person name="Grabovich M."/>
            <person name="Anton B.P."/>
            <person name="Dubinina G."/>
            <person name="Orlova M."/>
            <person name="Belousova E."/>
            <person name="Roberts R.J."/>
        </authorList>
    </citation>
    <scope>NUCLEOTIDE SEQUENCE [LARGE SCALE GENOMIC DNA]</scope>
    <source>
        <strain evidence="3">D3</strain>
    </source>
</reference>
<evidence type="ECO:0000313" key="4">
    <source>
        <dbReference type="Proteomes" id="UP000194798"/>
    </source>
</evidence>
<dbReference type="Proteomes" id="UP000194798">
    <property type="component" value="Unassembled WGS sequence"/>
</dbReference>
<dbReference type="InterPro" id="IPR039424">
    <property type="entry name" value="SBP_5"/>
</dbReference>
<dbReference type="GO" id="GO:1904680">
    <property type="term" value="F:peptide transmembrane transporter activity"/>
    <property type="evidence" value="ECO:0007669"/>
    <property type="project" value="TreeGrafter"/>
</dbReference>
<dbReference type="GO" id="GO:0043190">
    <property type="term" value="C:ATP-binding cassette (ABC) transporter complex"/>
    <property type="evidence" value="ECO:0007669"/>
    <property type="project" value="InterPro"/>
</dbReference>
<dbReference type="PIRSF" id="PIRSF002741">
    <property type="entry name" value="MppA"/>
    <property type="match status" value="1"/>
</dbReference>
<dbReference type="GO" id="GO:0030288">
    <property type="term" value="C:outer membrane-bounded periplasmic space"/>
    <property type="evidence" value="ECO:0007669"/>
    <property type="project" value="TreeGrafter"/>
</dbReference>
<keyword evidence="4" id="KW-1185">Reference proteome</keyword>
<dbReference type="EMBL" id="MSLT01000023">
    <property type="protein sequence ID" value="OUD12691.1"/>
    <property type="molecule type" value="Genomic_DNA"/>
</dbReference>
<name>A0A251X5J3_9GAMM</name>
<dbReference type="AlphaFoldDB" id="A0A251X5J3"/>
<comment type="caution">
    <text evidence="3">The sequence shown here is derived from an EMBL/GenBank/DDBJ whole genome shotgun (WGS) entry which is preliminary data.</text>
</comment>
<proteinExistence type="predicted"/>
<dbReference type="PANTHER" id="PTHR30290">
    <property type="entry name" value="PERIPLASMIC BINDING COMPONENT OF ABC TRANSPORTER"/>
    <property type="match status" value="1"/>
</dbReference>
<evidence type="ECO:0000256" key="1">
    <source>
        <dbReference type="ARBA" id="ARBA00022729"/>
    </source>
</evidence>
<protein>
    <recommendedName>
        <fullName evidence="2">Solute-binding protein family 5 domain-containing protein</fullName>
    </recommendedName>
</protein>
<gene>
    <name evidence="3" type="ORF">TPSD3_15685</name>
</gene>
<evidence type="ECO:0000313" key="3">
    <source>
        <dbReference type="EMBL" id="OUD12691.1"/>
    </source>
</evidence>
<evidence type="ECO:0000259" key="2">
    <source>
        <dbReference type="Pfam" id="PF00496"/>
    </source>
</evidence>
<sequence>MSKFYFITLLAWIGGLALPSYAEENVSIHRSHGLAMYEDLKYPADFKHFDYVNPNAPKGGLLRLSATGTFDSLNPFIIKGLSASGLSGWFFETLTSSSKDEPFSEYGLIAETIETPEDRSWVAYILRDKARFHDGSPITVEDVIFSFEILKTKGHPFYRSYYNHVTEVIKVNDNTVKFVFNTNKNRELPLIMGQLPILSKAYWEQRDFDKTTLDIPISSGPYKIAAIDPGRSITYQRNPEYWGKDLPVNLGQYNFDQIRIDYYRDETVELQAFKAGEYDFRAENSAKNWATAYDFPALTQGRVIKEDIEHQIPTGMQGFVFNTRRDVFKDPKVREAISYLFDFEWANKNLFNGAYTRTHSYFSNSDLASPSELPHEAELAILEPLRAHLPERVFTEIYQPPQTDGTGNIREQLRLAIRLLKEAGWELKNGKLLNEKGQLLQFEILLVSPLFERIVLPFKRNLARVGIEVSVRTVDTTQYQNRVDNFDFDMIVHVFSQSLSPGNEQHSYWHSENANVVGSRNLAGIQNPAIDQLVDLVIGAPNRDELMVRTHALDRVLLWGHYVLPHWHVRTFRVAYWKPLTRPEMIPPYDLAFDAWWMADK</sequence>
<dbReference type="GO" id="GO:0015833">
    <property type="term" value="P:peptide transport"/>
    <property type="evidence" value="ECO:0007669"/>
    <property type="project" value="TreeGrafter"/>
</dbReference>
<dbReference type="GO" id="GO:0042884">
    <property type="term" value="P:microcin transport"/>
    <property type="evidence" value="ECO:0007669"/>
    <property type="project" value="TreeGrafter"/>
</dbReference>
<feature type="domain" description="Solute-binding protein family 5" evidence="2">
    <location>
        <begin position="108"/>
        <end position="509"/>
    </location>
</feature>
<dbReference type="Gene3D" id="3.10.105.10">
    <property type="entry name" value="Dipeptide-binding Protein, Domain 3"/>
    <property type="match status" value="1"/>
</dbReference>
<dbReference type="Gene3D" id="3.40.190.10">
    <property type="entry name" value="Periplasmic binding protein-like II"/>
    <property type="match status" value="1"/>
</dbReference>
<dbReference type="FunFam" id="3.10.105.10:FF:000005">
    <property type="entry name" value="ABC transporter substrate-binding protein"/>
    <property type="match status" value="1"/>
</dbReference>
<organism evidence="3 4">
    <name type="scientific">Thioflexithrix psekupsensis</name>
    <dbReference type="NCBI Taxonomy" id="1570016"/>
    <lineage>
        <taxon>Bacteria</taxon>
        <taxon>Pseudomonadati</taxon>
        <taxon>Pseudomonadota</taxon>
        <taxon>Gammaproteobacteria</taxon>
        <taxon>Thiotrichales</taxon>
        <taxon>Thioflexithrix</taxon>
    </lineage>
</organism>
<dbReference type="InterPro" id="IPR030678">
    <property type="entry name" value="Peptide/Ni-bd"/>
</dbReference>
<dbReference type="CDD" id="cd08497">
    <property type="entry name" value="MbnE-like"/>
    <property type="match status" value="1"/>
</dbReference>